<organism evidence="1 2">
    <name type="scientific">Senna tora</name>
    <dbReference type="NCBI Taxonomy" id="362788"/>
    <lineage>
        <taxon>Eukaryota</taxon>
        <taxon>Viridiplantae</taxon>
        <taxon>Streptophyta</taxon>
        <taxon>Embryophyta</taxon>
        <taxon>Tracheophyta</taxon>
        <taxon>Spermatophyta</taxon>
        <taxon>Magnoliopsida</taxon>
        <taxon>eudicotyledons</taxon>
        <taxon>Gunneridae</taxon>
        <taxon>Pentapetalae</taxon>
        <taxon>rosids</taxon>
        <taxon>fabids</taxon>
        <taxon>Fabales</taxon>
        <taxon>Fabaceae</taxon>
        <taxon>Caesalpinioideae</taxon>
        <taxon>Cassia clade</taxon>
        <taxon>Senna</taxon>
    </lineage>
</organism>
<dbReference type="Proteomes" id="UP000634136">
    <property type="component" value="Unassembled WGS sequence"/>
</dbReference>
<evidence type="ECO:0000313" key="2">
    <source>
        <dbReference type="Proteomes" id="UP000634136"/>
    </source>
</evidence>
<comment type="caution">
    <text evidence="1">The sequence shown here is derived from an EMBL/GenBank/DDBJ whole genome shotgun (WGS) entry which is preliminary data.</text>
</comment>
<proteinExistence type="predicted"/>
<dbReference type="AlphaFoldDB" id="A0A835C9C3"/>
<keyword evidence="2" id="KW-1185">Reference proteome</keyword>
<sequence>MPKMTNLVLGPQESVKKRGEMAVSLNIGNKTVQNQETKEGQIEESMAAIL</sequence>
<protein>
    <submittedName>
        <fullName evidence="1">Uncharacterized protein</fullName>
    </submittedName>
</protein>
<evidence type="ECO:0000313" key="1">
    <source>
        <dbReference type="EMBL" id="KAF7834120.1"/>
    </source>
</evidence>
<reference evidence="1" key="1">
    <citation type="submission" date="2020-09" db="EMBL/GenBank/DDBJ databases">
        <title>Genome-Enabled Discovery of Anthraquinone Biosynthesis in Senna tora.</title>
        <authorList>
            <person name="Kang S.-H."/>
            <person name="Pandey R.P."/>
            <person name="Lee C.-M."/>
            <person name="Sim J.-S."/>
            <person name="Jeong J.-T."/>
            <person name="Choi B.-S."/>
            <person name="Jung M."/>
            <person name="Ginzburg D."/>
            <person name="Zhao K."/>
            <person name="Won S.Y."/>
            <person name="Oh T.-J."/>
            <person name="Yu Y."/>
            <person name="Kim N.-H."/>
            <person name="Lee O.R."/>
            <person name="Lee T.-H."/>
            <person name="Bashyal P."/>
            <person name="Kim T.-S."/>
            <person name="Lee W.-H."/>
            <person name="Kawkins C."/>
            <person name="Kim C.-K."/>
            <person name="Kim J.S."/>
            <person name="Ahn B.O."/>
            <person name="Rhee S.Y."/>
            <person name="Sohng J.K."/>
        </authorList>
    </citation>
    <scope>NUCLEOTIDE SEQUENCE</scope>
    <source>
        <tissue evidence="1">Leaf</tissue>
    </source>
</reference>
<dbReference type="EMBL" id="JAAIUW010000004">
    <property type="protein sequence ID" value="KAF7834120.1"/>
    <property type="molecule type" value="Genomic_DNA"/>
</dbReference>
<accession>A0A835C9C3</accession>
<gene>
    <name evidence="1" type="ORF">G2W53_008979</name>
</gene>
<name>A0A835C9C3_9FABA</name>